<dbReference type="EMBL" id="FZPD01000002">
    <property type="protein sequence ID" value="SNS75730.1"/>
    <property type="molecule type" value="Genomic_DNA"/>
</dbReference>
<sequence>MTQDKHPVLSEHFERLKELMPDVYAKHFREERETKNQKLFRMLKHSLGVIEAVYLQNTDNFSLSKAEEYSKIIEELKELGYSYSGQPELLNLAAKFMIMKAKKPMEKAKGATQKEKKDRKAM</sequence>
<dbReference type="AlphaFoldDB" id="A0A239H2W6"/>
<organism evidence="1 2">
    <name type="scientific">Ekhidna lutea</name>
    <dbReference type="NCBI Taxonomy" id="447679"/>
    <lineage>
        <taxon>Bacteria</taxon>
        <taxon>Pseudomonadati</taxon>
        <taxon>Bacteroidota</taxon>
        <taxon>Cytophagia</taxon>
        <taxon>Cytophagales</taxon>
        <taxon>Reichenbachiellaceae</taxon>
        <taxon>Ekhidna</taxon>
    </lineage>
</organism>
<dbReference type="OrthoDB" id="9881145at2"/>
<reference evidence="1 2" key="1">
    <citation type="submission" date="2017-06" db="EMBL/GenBank/DDBJ databases">
        <authorList>
            <person name="Kim H.J."/>
            <person name="Triplett B.A."/>
        </authorList>
    </citation>
    <scope>NUCLEOTIDE SEQUENCE [LARGE SCALE GENOMIC DNA]</scope>
    <source>
        <strain evidence="1 2">DSM 19307</strain>
    </source>
</reference>
<protein>
    <submittedName>
        <fullName evidence="1">Uncharacterized protein</fullName>
    </submittedName>
</protein>
<gene>
    <name evidence="1" type="ORF">SAMN05421640_1117</name>
</gene>
<name>A0A239H2W6_EKHLU</name>
<dbReference type="Proteomes" id="UP000198393">
    <property type="component" value="Unassembled WGS sequence"/>
</dbReference>
<dbReference type="RefSeq" id="WP_089355878.1">
    <property type="nucleotide sequence ID" value="NZ_FZPD01000002.1"/>
</dbReference>
<evidence type="ECO:0000313" key="2">
    <source>
        <dbReference type="Proteomes" id="UP000198393"/>
    </source>
</evidence>
<keyword evidence="2" id="KW-1185">Reference proteome</keyword>
<evidence type="ECO:0000313" key="1">
    <source>
        <dbReference type="EMBL" id="SNS75730.1"/>
    </source>
</evidence>
<accession>A0A239H2W6</accession>
<proteinExistence type="predicted"/>